<protein>
    <recommendedName>
        <fullName evidence="3">CRISPR-associated protein (Cas_Cmr3)</fullName>
    </recommendedName>
</protein>
<gene>
    <name evidence="1" type="ORF">HMPREF9965_1187</name>
</gene>
<dbReference type="OrthoDB" id="1953349at2"/>
<name>F9LXT5_STROR</name>
<sequence>MTDYLVTFRPLGDYSFGSDRRFSFVGKNNYSEDEYAPYFIRTNRVPEQSTVFGMIRYLILFSNGIKLKQDFQYDGNTRNDIEALIGVKSFSLNGGVQDFGKLEKISPIFLRKICKNSEEIVIPNPFNNKQGREGIAQFEPMILEEEITLPTSFGEIALPKSKEYNPKEGHGDGYYNINTGHLEAIEDIFRTKVVTGVRRVTQNDLVKLRQNLLDLCKLFVNATMKQKQEVSNLDKNSNLSLTEFINNFMDLLEKYNKGEKNHFQEELEKLSKNFDADRLFKREVHQLHKDYEFAVYVKVKDNFILKDGIVPMGQKGTLFKVSVQKSKNNENNLESEITKHFQKHTPKGQTWHYCLSDVCLLNDVTAFAILEEKLVRQLHTDLSKNRLRGLDLQGSSLLYKAGSVFYGDNAISVKTGLEPAGYNTIYKITGSKE</sequence>
<dbReference type="RefSeq" id="WP_000133208.1">
    <property type="nucleotide sequence ID" value="NZ_AFUB01000042.1"/>
</dbReference>
<dbReference type="EMBL" id="AFUB01000042">
    <property type="protein sequence ID" value="EGU65404.1"/>
    <property type="molecule type" value="Genomic_DNA"/>
</dbReference>
<evidence type="ECO:0000313" key="1">
    <source>
        <dbReference type="EMBL" id="EGU65404.1"/>
    </source>
</evidence>
<reference evidence="1 2" key="1">
    <citation type="submission" date="2011-05" db="EMBL/GenBank/DDBJ databases">
        <authorList>
            <person name="Durkin A.S."/>
            <person name="Radune D."/>
            <person name="Hostetler J."/>
            <person name="Torralba M."/>
            <person name="Gillis M."/>
            <person name="Methe B."/>
            <person name="Sutton G."/>
            <person name="Nelson K.E."/>
        </authorList>
    </citation>
    <scope>NUCLEOTIDE SEQUENCE [LARGE SCALE GENOMIC DNA]</scope>
    <source>
        <strain evidence="1 2">SK95</strain>
    </source>
</reference>
<evidence type="ECO:0000313" key="2">
    <source>
        <dbReference type="Proteomes" id="UP000003858"/>
    </source>
</evidence>
<dbReference type="PATRIC" id="fig|1000588.3.peg.1201"/>
<dbReference type="AlphaFoldDB" id="F9LXT5"/>
<comment type="caution">
    <text evidence="1">The sequence shown here is derived from an EMBL/GenBank/DDBJ whole genome shotgun (WGS) entry which is preliminary data.</text>
</comment>
<evidence type="ECO:0008006" key="3">
    <source>
        <dbReference type="Google" id="ProtNLM"/>
    </source>
</evidence>
<dbReference type="eggNOG" id="COG1769">
    <property type="taxonomic scope" value="Bacteria"/>
</dbReference>
<dbReference type="Proteomes" id="UP000003858">
    <property type="component" value="Unassembled WGS sequence"/>
</dbReference>
<organism evidence="1 2">
    <name type="scientific">Streptococcus mitis bv. 2 str. SK95</name>
    <dbReference type="NCBI Taxonomy" id="1000588"/>
    <lineage>
        <taxon>Bacteria</taxon>
        <taxon>Bacillati</taxon>
        <taxon>Bacillota</taxon>
        <taxon>Bacilli</taxon>
        <taxon>Lactobacillales</taxon>
        <taxon>Streptococcaceae</taxon>
        <taxon>Streptococcus</taxon>
    </lineage>
</organism>
<accession>F9LXT5</accession>
<proteinExistence type="predicted"/>